<dbReference type="AlphaFoldDB" id="A0AA86QID9"/>
<name>A0AA86QID9_9EUKA</name>
<protein>
    <submittedName>
        <fullName evidence="1">Leucine-rich repeat domain superfamily</fullName>
    </submittedName>
    <submittedName>
        <fullName evidence="2">Leucine-rich_repeat domain superfamily</fullName>
    </submittedName>
</protein>
<evidence type="ECO:0000313" key="1">
    <source>
        <dbReference type="EMBL" id="CAI9956842.1"/>
    </source>
</evidence>
<dbReference type="InterPro" id="IPR032675">
    <property type="entry name" value="LRR_dom_sf"/>
</dbReference>
<accession>A0AA86QID9</accession>
<dbReference type="Proteomes" id="UP001642409">
    <property type="component" value="Unassembled WGS sequence"/>
</dbReference>
<reference evidence="2 3" key="2">
    <citation type="submission" date="2024-07" db="EMBL/GenBank/DDBJ databases">
        <authorList>
            <person name="Akdeniz Z."/>
        </authorList>
    </citation>
    <scope>NUCLEOTIDE SEQUENCE [LARGE SCALE GENOMIC DNA]</scope>
</reference>
<sequence length="259" mass="30434">MRKTIKYVDNSLYINYATKNEFTIALNKAQPDKLFVSNIYDLNLSGYENLFTYMTGLHINKCMSVNTAFFSFYSVCIQELSITFCGLRSFSFIQFLSPSLRVLVLDNNQLQFSNELILLQLFPLLRTFSIYNNPLSTYHNSDIKTLYAVPLQINQIWIYDTNQQSKHKNAFQFGSQLQLNDYYKIEICKKGANPFLKCFKEFSENKTNQIRIKNIKRINHKVLVKEKSENDRKMKRNNEMHNGIFRIGLTLCNFRLGPE</sequence>
<gene>
    <name evidence="2" type="ORF">HINF_LOCUS30657</name>
    <name evidence="1" type="ORF">HINF_LOCUS44487</name>
</gene>
<dbReference type="EMBL" id="CATOUU010000880">
    <property type="protein sequence ID" value="CAI9956842.1"/>
    <property type="molecule type" value="Genomic_DNA"/>
</dbReference>
<evidence type="ECO:0000313" key="3">
    <source>
        <dbReference type="Proteomes" id="UP001642409"/>
    </source>
</evidence>
<keyword evidence="3" id="KW-1185">Reference proteome</keyword>
<dbReference type="SUPFAM" id="SSF52058">
    <property type="entry name" value="L domain-like"/>
    <property type="match status" value="1"/>
</dbReference>
<evidence type="ECO:0000313" key="2">
    <source>
        <dbReference type="EMBL" id="CAL6026051.1"/>
    </source>
</evidence>
<dbReference type="Gene3D" id="3.80.10.10">
    <property type="entry name" value="Ribonuclease Inhibitor"/>
    <property type="match status" value="1"/>
</dbReference>
<reference evidence="1" key="1">
    <citation type="submission" date="2023-06" db="EMBL/GenBank/DDBJ databases">
        <authorList>
            <person name="Kurt Z."/>
        </authorList>
    </citation>
    <scope>NUCLEOTIDE SEQUENCE</scope>
</reference>
<organism evidence="1">
    <name type="scientific">Hexamita inflata</name>
    <dbReference type="NCBI Taxonomy" id="28002"/>
    <lineage>
        <taxon>Eukaryota</taxon>
        <taxon>Metamonada</taxon>
        <taxon>Diplomonadida</taxon>
        <taxon>Hexamitidae</taxon>
        <taxon>Hexamitinae</taxon>
        <taxon>Hexamita</taxon>
    </lineage>
</organism>
<comment type="caution">
    <text evidence="1">The sequence shown here is derived from an EMBL/GenBank/DDBJ whole genome shotgun (WGS) entry which is preliminary data.</text>
</comment>
<dbReference type="EMBL" id="CAXDID020000101">
    <property type="protein sequence ID" value="CAL6026051.1"/>
    <property type="molecule type" value="Genomic_DNA"/>
</dbReference>
<proteinExistence type="predicted"/>